<feature type="domain" description="MurNAc-LAA" evidence="3">
    <location>
        <begin position="69"/>
        <end position="182"/>
    </location>
</feature>
<dbReference type="SMART" id="SM00646">
    <property type="entry name" value="Ami_3"/>
    <property type="match status" value="1"/>
</dbReference>
<gene>
    <name evidence="4" type="ORF">B0W44_05400</name>
</gene>
<dbReference type="PANTHER" id="PTHR30404:SF0">
    <property type="entry name" value="N-ACETYLMURAMOYL-L-ALANINE AMIDASE AMIC"/>
    <property type="match status" value="1"/>
</dbReference>
<feature type="compositionally biased region" description="Low complexity" evidence="2">
    <location>
        <begin position="192"/>
        <end position="214"/>
    </location>
</feature>
<accession>A0A1U9K5K0</accession>
<dbReference type="SUPFAM" id="SSF47090">
    <property type="entry name" value="PGBD-like"/>
    <property type="match status" value="2"/>
</dbReference>
<dbReference type="GO" id="GO:0009253">
    <property type="term" value="P:peptidoglycan catabolic process"/>
    <property type="evidence" value="ECO:0007669"/>
    <property type="project" value="InterPro"/>
</dbReference>
<reference evidence="4 5" key="1">
    <citation type="journal article" date="2015" name="Int. J. Syst. Evol. Microbiol.">
        <title>Novibacillus thermophilus gen. nov., sp. nov., a Gram-staining-negative and moderately thermophilic member of the family Thermoactinomycetaceae.</title>
        <authorList>
            <person name="Yang G."/>
            <person name="Chen J."/>
            <person name="Zhou S."/>
        </authorList>
    </citation>
    <scope>NUCLEOTIDE SEQUENCE [LARGE SCALE GENOMIC DNA]</scope>
    <source>
        <strain evidence="4 5">SG-1</strain>
    </source>
</reference>
<sequence>MVVKVAIGAGHGGFGATPGKRTPDGEYEWDFNNKVVLAAIKYLKQYQGVEIMRLDDPSGKTDVPLSTRTNKANTWGADIYVSCHHNANTGVWGDWTGTETFYYVGSAKGKKLAQLIHAKVLKAYGLRDRGIKRGNHLYVIKNTKMPAVLIEGGFMDSTIDIKKLRDDKVLDAAGKAIAEGVAEYFGLKKKMGGQSKPSKPSKSSTKSSKGSSTKWTGQILRKGDSGPIVRSMQNMLISKGFSLPKFGADGHFGDETERAVRAAQRATGIPVDGIAGPQTYRALRNYSGSSFRFRHWNGSVIRNGERGKHVKELQDRLLALGYKLPKYGADGVMGSETANAVRKFQRDAGIKVDGIPGPETKKSLEGRG</sequence>
<evidence type="ECO:0000259" key="3">
    <source>
        <dbReference type="SMART" id="SM00646"/>
    </source>
</evidence>
<dbReference type="PANTHER" id="PTHR30404">
    <property type="entry name" value="N-ACETYLMURAMOYL-L-ALANINE AMIDASE"/>
    <property type="match status" value="1"/>
</dbReference>
<dbReference type="Gene3D" id="3.40.630.40">
    <property type="entry name" value="Zn-dependent exopeptidases"/>
    <property type="match status" value="1"/>
</dbReference>
<dbReference type="InterPro" id="IPR050695">
    <property type="entry name" value="N-acetylmuramoyl_amidase_3"/>
</dbReference>
<dbReference type="Pfam" id="PF01520">
    <property type="entry name" value="Amidase_3"/>
    <property type="match status" value="1"/>
</dbReference>
<evidence type="ECO:0000256" key="1">
    <source>
        <dbReference type="ARBA" id="ARBA00022801"/>
    </source>
</evidence>
<organism evidence="4 5">
    <name type="scientific">Novibacillus thermophilus</name>
    <dbReference type="NCBI Taxonomy" id="1471761"/>
    <lineage>
        <taxon>Bacteria</taxon>
        <taxon>Bacillati</taxon>
        <taxon>Bacillota</taxon>
        <taxon>Bacilli</taxon>
        <taxon>Bacillales</taxon>
        <taxon>Thermoactinomycetaceae</taxon>
        <taxon>Novibacillus</taxon>
    </lineage>
</organism>
<dbReference type="InterPro" id="IPR036365">
    <property type="entry name" value="PGBD-like_sf"/>
</dbReference>
<dbReference type="GO" id="GO:0008745">
    <property type="term" value="F:N-acetylmuramoyl-L-alanine amidase activity"/>
    <property type="evidence" value="ECO:0007669"/>
    <property type="project" value="InterPro"/>
</dbReference>
<dbReference type="InterPro" id="IPR036366">
    <property type="entry name" value="PGBDSf"/>
</dbReference>
<dbReference type="Pfam" id="PF01471">
    <property type="entry name" value="PG_binding_1"/>
    <property type="match status" value="2"/>
</dbReference>
<dbReference type="CDD" id="cd02696">
    <property type="entry name" value="MurNAc-LAA"/>
    <property type="match status" value="1"/>
</dbReference>
<dbReference type="InterPro" id="IPR002477">
    <property type="entry name" value="Peptidoglycan-bd-like"/>
</dbReference>
<dbReference type="Gene3D" id="1.10.101.10">
    <property type="entry name" value="PGBD-like superfamily/PGBD"/>
    <property type="match status" value="2"/>
</dbReference>
<dbReference type="EMBL" id="CP019699">
    <property type="protein sequence ID" value="AQS55302.1"/>
    <property type="molecule type" value="Genomic_DNA"/>
</dbReference>
<feature type="region of interest" description="Disordered" evidence="2">
    <location>
        <begin position="190"/>
        <end position="225"/>
    </location>
</feature>
<dbReference type="Proteomes" id="UP000188603">
    <property type="component" value="Chromosome"/>
</dbReference>
<dbReference type="SUPFAM" id="SSF53187">
    <property type="entry name" value="Zn-dependent exopeptidases"/>
    <property type="match status" value="1"/>
</dbReference>
<dbReference type="InterPro" id="IPR002508">
    <property type="entry name" value="MurNAc-LAA_cat"/>
</dbReference>
<dbReference type="STRING" id="1471761.B0W44_05400"/>
<evidence type="ECO:0000256" key="2">
    <source>
        <dbReference type="SAM" id="MobiDB-lite"/>
    </source>
</evidence>
<dbReference type="KEGG" id="ntr:B0W44_05400"/>
<keyword evidence="1" id="KW-0378">Hydrolase</keyword>
<evidence type="ECO:0000313" key="5">
    <source>
        <dbReference type="Proteomes" id="UP000188603"/>
    </source>
</evidence>
<keyword evidence="5" id="KW-1185">Reference proteome</keyword>
<dbReference type="RefSeq" id="WP_077719123.1">
    <property type="nucleotide sequence ID" value="NZ_CP019699.1"/>
</dbReference>
<dbReference type="OrthoDB" id="9805070at2"/>
<dbReference type="GO" id="GO:0030288">
    <property type="term" value="C:outer membrane-bounded periplasmic space"/>
    <property type="evidence" value="ECO:0007669"/>
    <property type="project" value="TreeGrafter"/>
</dbReference>
<name>A0A1U9K5K0_9BACL</name>
<evidence type="ECO:0000313" key="4">
    <source>
        <dbReference type="EMBL" id="AQS55302.1"/>
    </source>
</evidence>
<protein>
    <recommendedName>
        <fullName evidence="3">MurNAc-LAA domain-containing protein</fullName>
    </recommendedName>
</protein>
<dbReference type="AlphaFoldDB" id="A0A1U9K5K0"/>
<proteinExistence type="predicted"/>